<accession>A0AAV4TCE1</accession>
<dbReference type="EMBL" id="BPLR01010921">
    <property type="protein sequence ID" value="GIY43031.1"/>
    <property type="molecule type" value="Genomic_DNA"/>
</dbReference>
<reference evidence="2 3" key="1">
    <citation type="submission" date="2021-06" db="EMBL/GenBank/DDBJ databases">
        <title>Caerostris extrusa draft genome.</title>
        <authorList>
            <person name="Kono N."/>
            <person name="Arakawa K."/>
        </authorList>
    </citation>
    <scope>NUCLEOTIDE SEQUENCE [LARGE SCALE GENOMIC DNA]</scope>
</reference>
<evidence type="ECO:0000313" key="2">
    <source>
        <dbReference type="EMBL" id="GIY43031.1"/>
    </source>
</evidence>
<name>A0AAV4TCE1_CAEEX</name>
<feature type="compositionally biased region" description="Polar residues" evidence="1">
    <location>
        <begin position="10"/>
        <end position="21"/>
    </location>
</feature>
<gene>
    <name evidence="2" type="ORF">CEXT_763511</name>
</gene>
<keyword evidence="3" id="KW-1185">Reference proteome</keyword>
<dbReference type="Proteomes" id="UP001054945">
    <property type="component" value="Unassembled WGS sequence"/>
</dbReference>
<dbReference type="AlphaFoldDB" id="A0AAV4TCE1"/>
<sequence length="115" mass="13166">MAEKHKGEHITQSFGNPQVGQVQEVELNEDEGAKKDKAQVGPRLHVRVFGMNYSPCSQNQVLRYLLVSMSECVLIVIVISSRVFDERRLARLWSVVCGNDEKRVKELYFCNLRVS</sequence>
<comment type="caution">
    <text evidence="2">The sequence shown here is derived from an EMBL/GenBank/DDBJ whole genome shotgun (WGS) entry which is preliminary data.</text>
</comment>
<organism evidence="2 3">
    <name type="scientific">Caerostris extrusa</name>
    <name type="common">Bark spider</name>
    <name type="synonym">Caerostris bankana</name>
    <dbReference type="NCBI Taxonomy" id="172846"/>
    <lineage>
        <taxon>Eukaryota</taxon>
        <taxon>Metazoa</taxon>
        <taxon>Ecdysozoa</taxon>
        <taxon>Arthropoda</taxon>
        <taxon>Chelicerata</taxon>
        <taxon>Arachnida</taxon>
        <taxon>Araneae</taxon>
        <taxon>Araneomorphae</taxon>
        <taxon>Entelegynae</taxon>
        <taxon>Araneoidea</taxon>
        <taxon>Araneidae</taxon>
        <taxon>Caerostris</taxon>
    </lineage>
</organism>
<evidence type="ECO:0000313" key="3">
    <source>
        <dbReference type="Proteomes" id="UP001054945"/>
    </source>
</evidence>
<proteinExistence type="predicted"/>
<evidence type="ECO:0000256" key="1">
    <source>
        <dbReference type="SAM" id="MobiDB-lite"/>
    </source>
</evidence>
<protein>
    <submittedName>
        <fullName evidence="2">Uncharacterized protein</fullName>
    </submittedName>
</protein>
<feature type="region of interest" description="Disordered" evidence="1">
    <location>
        <begin position="1"/>
        <end position="39"/>
    </location>
</feature>